<feature type="domain" description="Peptidase M14" evidence="7">
    <location>
        <begin position="123"/>
        <end position="415"/>
    </location>
</feature>
<dbReference type="OrthoDB" id="3626597at2759"/>
<dbReference type="PROSITE" id="PS52035">
    <property type="entry name" value="PEPTIDASE_M14"/>
    <property type="match status" value="1"/>
</dbReference>
<reference evidence="8" key="1">
    <citation type="submission" date="2022-11" db="EMBL/GenBank/DDBJ databases">
        <authorList>
            <person name="Kikuchi T."/>
        </authorList>
    </citation>
    <scope>NUCLEOTIDE SEQUENCE</scope>
    <source>
        <strain evidence="8">PS1010</strain>
    </source>
</reference>
<keyword evidence="9" id="KW-1185">Reference proteome</keyword>
<protein>
    <recommendedName>
        <fullName evidence="7">Peptidase M14 domain-containing protein</fullName>
    </recommendedName>
</protein>
<dbReference type="SUPFAM" id="SSF54897">
    <property type="entry name" value="Protease propeptides/inhibitors"/>
    <property type="match status" value="1"/>
</dbReference>
<evidence type="ECO:0000313" key="9">
    <source>
        <dbReference type="Proteomes" id="UP001152747"/>
    </source>
</evidence>
<dbReference type="CDD" id="cd03860">
    <property type="entry name" value="M14_CP_A-B_like"/>
    <property type="match status" value="1"/>
</dbReference>
<evidence type="ECO:0000259" key="7">
    <source>
        <dbReference type="PROSITE" id="PS52035"/>
    </source>
</evidence>
<evidence type="ECO:0000256" key="6">
    <source>
        <dbReference type="SAM" id="SignalP"/>
    </source>
</evidence>
<dbReference type="Gene3D" id="3.40.630.10">
    <property type="entry name" value="Zn peptidases"/>
    <property type="match status" value="1"/>
</dbReference>
<feature type="chain" id="PRO_5040364278" description="Peptidase M14 domain-containing protein" evidence="6">
    <location>
        <begin position="22"/>
        <end position="444"/>
    </location>
</feature>
<dbReference type="PRINTS" id="PR00765">
    <property type="entry name" value="CRBOXYPTASEA"/>
</dbReference>
<dbReference type="PANTHER" id="PTHR11705">
    <property type="entry name" value="PROTEASE FAMILY M14 CARBOXYPEPTIDASE A,B"/>
    <property type="match status" value="1"/>
</dbReference>
<keyword evidence="6" id="KW-0732">Signal</keyword>
<dbReference type="GO" id="GO:0006508">
    <property type="term" value="P:proteolysis"/>
    <property type="evidence" value="ECO:0007669"/>
    <property type="project" value="InterPro"/>
</dbReference>
<name>A0A9P1N5E5_9PELO</name>
<dbReference type="GO" id="GO:0008270">
    <property type="term" value="F:zinc ion binding"/>
    <property type="evidence" value="ECO:0007669"/>
    <property type="project" value="InterPro"/>
</dbReference>
<dbReference type="SMART" id="SM00631">
    <property type="entry name" value="Zn_pept"/>
    <property type="match status" value="1"/>
</dbReference>
<dbReference type="SUPFAM" id="SSF53187">
    <property type="entry name" value="Zn-dependent exopeptidases"/>
    <property type="match status" value="1"/>
</dbReference>
<feature type="signal peptide" evidence="6">
    <location>
        <begin position="1"/>
        <end position="21"/>
    </location>
</feature>
<evidence type="ECO:0000256" key="2">
    <source>
        <dbReference type="ARBA" id="ARBA00005988"/>
    </source>
</evidence>
<evidence type="ECO:0000256" key="1">
    <source>
        <dbReference type="ARBA" id="ARBA00001947"/>
    </source>
</evidence>
<comment type="cofactor">
    <cofactor evidence="1">
        <name>Zn(2+)</name>
        <dbReference type="ChEBI" id="CHEBI:29105"/>
    </cofactor>
</comment>
<dbReference type="GO" id="GO:0005615">
    <property type="term" value="C:extracellular space"/>
    <property type="evidence" value="ECO:0007669"/>
    <property type="project" value="TreeGrafter"/>
</dbReference>
<dbReference type="AlphaFoldDB" id="A0A9P1N5E5"/>
<evidence type="ECO:0000256" key="3">
    <source>
        <dbReference type="ARBA" id="ARBA00022723"/>
    </source>
</evidence>
<dbReference type="InterPro" id="IPR057246">
    <property type="entry name" value="CARBOXYPEPT_ZN_1"/>
</dbReference>
<comment type="similarity">
    <text evidence="2 5">Belongs to the peptidase M14 family.</text>
</comment>
<keyword evidence="3" id="KW-0479">Metal-binding</keyword>
<proteinExistence type="inferred from homology"/>
<dbReference type="EMBL" id="CANHGI010000005">
    <property type="protein sequence ID" value="CAI5451763.1"/>
    <property type="molecule type" value="Genomic_DNA"/>
</dbReference>
<evidence type="ECO:0000256" key="5">
    <source>
        <dbReference type="PROSITE-ProRule" id="PRU01379"/>
    </source>
</evidence>
<evidence type="ECO:0000313" key="8">
    <source>
        <dbReference type="EMBL" id="CAI5451763.1"/>
    </source>
</evidence>
<dbReference type="InterPro" id="IPR000834">
    <property type="entry name" value="Peptidase_M14"/>
</dbReference>
<dbReference type="FunFam" id="3.40.630.10:FF:000138">
    <property type="entry name" value="Protein CBG11596"/>
    <property type="match status" value="1"/>
</dbReference>
<keyword evidence="4" id="KW-0862">Zinc</keyword>
<comment type="caution">
    <text evidence="8">The sequence shown here is derived from an EMBL/GenBank/DDBJ whole genome shotgun (WGS) entry which is preliminary data.</text>
</comment>
<sequence length="444" mass="50972">MFLRFGICLILFIFLNQHVTASYKSYDGYKILEVPFKHKIAKRYVQNIDKHFGFMPDFLGENWKKEEAHFFIEKDQVAKVGDALKFSNISFNLRDVDSKMFTFSRKRRDLANSPISITDINTRYLSYDEQIQFLNNLASQFPNLVKLQNLGNSYEGRPITAVRLGDDGTNKPIVWIDAGIHAREWISYNAALYFIWTILNDPNYRQLLQNVQVNVVPNTNPDGYEYSRTTERMWRKTRSRFTSSKCAGTDGNRNYPFFWGNEGVSHSTCSEIYCGTRAASEPEVLALTNAIMREERRIKAYVSLHSYGQEILYPWGHTKNSHPSDVQDLIRVGKMMATAIQNLHGTQYNVMNSGDGLYPAAGASDDWAKSRGIKYSFTMELSPSDDYTGFILPEDRIFQVNRETFQALTTLVRVVSQEFANRTTTSTTRISAKFQRTRGFGSGK</sequence>
<evidence type="ECO:0000256" key="4">
    <source>
        <dbReference type="ARBA" id="ARBA00022833"/>
    </source>
</evidence>
<gene>
    <name evidence="8" type="ORF">CAMP_LOCUS14400</name>
</gene>
<organism evidence="8 9">
    <name type="scientific">Caenorhabditis angaria</name>
    <dbReference type="NCBI Taxonomy" id="860376"/>
    <lineage>
        <taxon>Eukaryota</taxon>
        <taxon>Metazoa</taxon>
        <taxon>Ecdysozoa</taxon>
        <taxon>Nematoda</taxon>
        <taxon>Chromadorea</taxon>
        <taxon>Rhabditida</taxon>
        <taxon>Rhabditina</taxon>
        <taxon>Rhabditomorpha</taxon>
        <taxon>Rhabditoidea</taxon>
        <taxon>Rhabditidae</taxon>
        <taxon>Peloderinae</taxon>
        <taxon>Caenorhabditis</taxon>
    </lineage>
</organism>
<dbReference type="PROSITE" id="PS00132">
    <property type="entry name" value="CARBOXYPEPT_ZN_1"/>
    <property type="match status" value="1"/>
</dbReference>
<dbReference type="Pfam" id="PF00246">
    <property type="entry name" value="Peptidase_M14"/>
    <property type="match status" value="1"/>
</dbReference>
<dbReference type="PANTHER" id="PTHR11705:SF91">
    <property type="entry name" value="FI01817P-RELATED"/>
    <property type="match status" value="1"/>
</dbReference>
<accession>A0A9P1N5E5</accession>
<dbReference type="Proteomes" id="UP001152747">
    <property type="component" value="Unassembled WGS sequence"/>
</dbReference>
<dbReference type="GO" id="GO:0004181">
    <property type="term" value="F:metallocarboxypeptidase activity"/>
    <property type="evidence" value="ECO:0007669"/>
    <property type="project" value="InterPro"/>
</dbReference>
<feature type="active site" description="Proton donor/acceptor" evidence="5">
    <location>
        <position position="380"/>
    </location>
</feature>